<keyword evidence="2" id="KW-1185">Reference proteome</keyword>
<sequence length="364" mass="39849">MKTICFNIINGAATHLPGLHQLSDAGVGQNLMHLTPTRDTELITSGQSVTPLPGIQSSGDGLLSNRGVSPAVLTRGLLRMFYKAGYRIEFNSFNFNVPLPQVETQEWLSVNQHFGGINSDTDTLVNEHLLPTLTSQAERNCISILAECGVGGTTFSTLWLRLLTGLRLSPAGSTQDKQKLASKSAILTQLEQVYLHDNREFELDKLLADVQFHDEIQQAICGLVRKWPTHLSLPQFAGGMMFVAPLLGARRAQELTQSVTISTTRWVLKGDGLHILNHLDNDDVINANTTNFNASVMDCLNVYEQGQVVEGCGLGGCLVLAEELGWSEQKIIESLEQAVHCHLSHFSEQNHTLGANLTLEENVA</sequence>
<gene>
    <name evidence="1" type="ORF">EKG38_10910</name>
</gene>
<reference evidence="1 2" key="1">
    <citation type="submission" date="2018-12" db="EMBL/GenBank/DDBJ databases">
        <authorList>
            <person name="Yu L."/>
        </authorList>
    </citation>
    <scope>NUCLEOTIDE SEQUENCE [LARGE SCALE GENOMIC DNA]</scope>
    <source>
        <strain evidence="1 2">HAW-EB2</strain>
    </source>
</reference>
<dbReference type="Gene3D" id="3.40.50.10210">
    <property type="match status" value="1"/>
</dbReference>
<organism evidence="1 2">
    <name type="scientific">Shewanella canadensis</name>
    <dbReference type="NCBI Taxonomy" id="271096"/>
    <lineage>
        <taxon>Bacteria</taxon>
        <taxon>Pseudomonadati</taxon>
        <taxon>Pseudomonadota</taxon>
        <taxon>Gammaproteobacteria</taxon>
        <taxon>Alteromonadales</taxon>
        <taxon>Shewanellaceae</taxon>
        <taxon>Shewanella</taxon>
    </lineage>
</organism>
<dbReference type="EMBL" id="RXNU01000005">
    <property type="protein sequence ID" value="RTR38682.1"/>
    <property type="molecule type" value="Genomic_DNA"/>
</dbReference>
<dbReference type="AlphaFoldDB" id="A0A3S0J625"/>
<dbReference type="InterPro" id="IPR036087">
    <property type="entry name" value="Nict_dMeBzImd_PRibTrfase_sf"/>
</dbReference>
<dbReference type="InterPro" id="IPR002805">
    <property type="entry name" value="Nict_dMeBzImd_PRibTrfase_arc"/>
</dbReference>
<comment type="caution">
    <text evidence="1">The sequence shown here is derived from an EMBL/GenBank/DDBJ whole genome shotgun (WGS) entry which is preliminary data.</text>
</comment>
<dbReference type="SUPFAM" id="SSF52733">
    <property type="entry name" value="Nicotinate mononucleotide:5,6-dimethylbenzimidazole phosphoribosyltransferase (CobT)"/>
    <property type="match status" value="1"/>
</dbReference>
<dbReference type="Proteomes" id="UP000267448">
    <property type="component" value="Unassembled WGS sequence"/>
</dbReference>
<protein>
    <submittedName>
        <fullName evidence="1">Uncharacterized protein</fullName>
    </submittedName>
</protein>
<proteinExistence type="predicted"/>
<evidence type="ECO:0000313" key="2">
    <source>
        <dbReference type="Proteomes" id="UP000267448"/>
    </source>
</evidence>
<dbReference type="OrthoDB" id="5810146at2"/>
<accession>A0A3S0J625</accession>
<evidence type="ECO:0000313" key="1">
    <source>
        <dbReference type="EMBL" id="RTR38682.1"/>
    </source>
</evidence>
<dbReference type="GO" id="GO:0008939">
    <property type="term" value="F:nicotinate-nucleotide-dimethylbenzimidazole phosphoribosyltransferase activity"/>
    <property type="evidence" value="ECO:0007669"/>
    <property type="project" value="InterPro"/>
</dbReference>
<name>A0A3S0J625_9GAMM</name>
<dbReference type="RefSeq" id="WP_126520298.1">
    <property type="nucleotide sequence ID" value="NZ_RXNU01000005.1"/>
</dbReference>
<dbReference type="PANTHER" id="PTHR38811:SF1">
    <property type="entry name" value="UPF0284 PROTEIN SLL1500"/>
    <property type="match status" value="1"/>
</dbReference>
<dbReference type="PANTHER" id="PTHR38811">
    <property type="match status" value="1"/>
</dbReference>